<feature type="non-terminal residue" evidence="2">
    <location>
        <position position="570"/>
    </location>
</feature>
<protein>
    <submittedName>
        <fullName evidence="2">8806_t:CDS:1</fullName>
    </submittedName>
</protein>
<feature type="region of interest" description="Disordered" evidence="1">
    <location>
        <begin position="64"/>
        <end position="101"/>
    </location>
</feature>
<feature type="compositionally biased region" description="Polar residues" evidence="1">
    <location>
        <begin position="306"/>
        <end position="326"/>
    </location>
</feature>
<feature type="compositionally biased region" description="Basic and acidic residues" evidence="1">
    <location>
        <begin position="534"/>
        <end position="546"/>
    </location>
</feature>
<keyword evidence="3" id="KW-1185">Reference proteome</keyword>
<reference evidence="2" key="1">
    <citation type="submission" date="2022-08" db="EMBL/GenBank/DDBJ databases">
        <authorList>
            <person name="Kallberg Y."/>
            <person name="Tangrot J."/>
            <person name="Rosling A."/>
        </authorList>
    </citation>
    <scope>NUCLEOTIDE SEQUENCE</scope>
    <source>
        <strain evidence="2">Wild A</strain>
    </source>
</reference>
<feature type="compositionally biased region" description="Polar residues" evidence="1">
    <location>
        <begin position="497"/>
        <end position="520"/>
    </location>
</feature>
<proteinExistence type="predicted"/>
<feature type="region of interest" description="Disordered" evidence="1">
    <location>
        <begin position="432"/>
        <end position="546"/>
    </location>
</feature>
<feature type="region of interest" description="Disordered" evidence="1">
    <location>
        <begin position="201"/>
        <end position="339"/>
    </location>
</feature>
<evidence type="ECO:0000313" key="2">
    <source>
        <dbReference type="EMBL" id="CAI2180374.1"/>
    </source>
</evidence>
<gene>
    <name evidence="2" type="ORF">FWILDA_LOCUS9550</name>
</gene>
<organism evidence="2 3">
    <name type="scientific">Funneliformis geosporum</name>
    <dbReference type="NCBI Taxonomy" id="1117311"/>
    <lineage>
        <taxon>Eukaryota</taxon>
        <taxon>Fungi</taxon>
        <taxon>Fungi incertae sedis</taxon>
        <taxon>Mucoromycota</taxon>
        <taxon>Glomeromycotina</taxon>
        <taxon>Glomeromycetes</taxon>
        <taxon>Glomerales</taxon>
        <taxon>Glomeraceae</taxon>
        <taxon>Funneliformis</taxon>
    </lineage>
</organism>
<evidence type="ECO:0000256" key="1">
    <source>
        <dbReference type="SAM" id="MobiDB-lite"/>
    </source>
</evidence>
<feature type="compositionally biased region" description="Low complexity" evidence="1">
    <location>
        <begin position="521"/>
        <end position="533"/>
    </location>
</feature>
<feature type="compositionally biased region" description="Polar residues" evidence="1">
    <location>
        <begin position="459"/>
        <end position="472"/>
    </location>
</feature>
<feature type="compositionally biased region" description="Polar residues" evidence="1">
    <location>
        <begin position="85"/>
        <end position="96"/>
    </location>
</feature>
<dbReference type="EMBL" id="CAMKVN010002275">
    <property type="protein sequence ID" value="CAI2180374.1"/>
    <property type="molecule type" value="Genomic_DNA"/>
</dbReference>
<accession>A0A9W4SRM1</accession>
<feature type="compositionally biased region" description="Basic and acidic residues" evidence="1">
    <location>
        <begin position="253"/>
        <end position="262"/>
    </location>
</feature>
<feature type="compositionally biased region" description="Basic residues" evidence="1">
    <location>
        <begin position="231"/>
        <end position="245"/>
    </location>
</feature>
<comment type="caution">
    <text evidence="2">The sequence shown here is derived from an EMBL/GenBank/DDBJ whole genome shotgun (WGS) entry which is preliminary data.</text>
</comment>
<name>A0A9W4SRM1_9GLOM</name>
<feature type="compositionally biased region" description="Pro residues" evidence="1">
    <location>
        <begin position="270"/>
        <end position="280"/>
    </location>
</feature>
<dbReference type="Proteomes" id="UP001153678">
    <property type="component" value="Unassembled WGS sequence"/>
</dbReference>
<dbReference type="OrthoDB" id="2450074at2759"/>
<evidence type="ECO:0000313" key="3">
    <source>
        <dbReference type="Proteomes" id="UP001153678"/>
    </source>
</evidence>
<sequence>MSRKRPQVVPSAFEIRFSTTDTVSKKIDSKFLDVLLLSHALIKDLRDQISLQGLEVFEIQPDLNPQEQRVPDPFKKRDKIPRNSGIMNSEQSSSDPPTIIIRPKSKHYLGTDNNLNNGPLKKGMSSISNGIDQASSIKSKSWNAVGPEADRSQQRTSKNLNVDRVHLLGNANNDMGMNASSRLEIKMEDDSIIRNALSNQKKRPFRDERGNLSKETPIMNLNGKTGAVNSKNKKKSQKNTLKKKTIYMPTNNYKDEEIKSVPKDGIVTPPDTPPRSPPITPNTLLAHLGDSSITPRTLEDPPITPPLSSGSSTFNVNVSSTQSPSRIPQPPLKKLKESPIDSLDQPKKLIIPHDEVIVPTVAKKLKMNGQLHFANHDALLGYSEESESISPTTTSENGYVDITEQMVDLIVSSQKKPENGYVDITDQVEDLFDNPQKKSHKRQQSVPDSPRRHQRSPRKNSSAGHSRNSSTAHYIAPRKQNHQQPAPVTSKEPPSPSITQFEDSSNLSFHDNEPRSSISLTPSEPSTAPTTTEVESREEYTEKKVDEILIPAPVQMPSVEYRPYPVETDS</sequence>
<dbReference type="AlphaFoldDB" id="A0A9W4SRM1"/>